<dbReference type="GO" id="GO:0036465">
    <property type="term" value="P:synaptic vesicle recycling"/>
    <property type="evidence" value="ECO:0007669"/>
    <property type="project" value="TreeGrafter"/>
</dbReference>
<dbReference type="FunFam" id="1.25.40.20:FF:000013">
    <property type="entry name" value="ARF GTPase-activating protein GIT1 isoform 1"/>
    <property type="match status" value="1"/>
</dbReference>
<sequence length="683" mass="75497">ILMHFIKAGLCACINPGWTSINRGVLICDECCSVHRSLGRHISIVKHLRHSGWPPALLQMVQTLASNGANSIWEHSLLDPAQVQSGRRKPNPQDKVHPTKSEFIRAKYQMLAFVHKLPCRDDDGVTTKDLSKQLHSSVRTGSLETCLRLLSLGAQANFFHPEKGTTPLHVAAKAGQILQAELLVVYGADPGAPDINGRTPMDYARQAGHIELAERLVECQYELTDRLAFYLCGRRPDHKNGHYIIPQMLNNRLFEELAMDVYDEVDRRENDAVWLTTQNHSTLVTERSAVPFLPVNPEYSATRNQGRQKLARFNAREFATLIIDILSDAKRRQQGKGLSSPTDTLDLGIDDDQHDYDSVASDEDTDSELTAQNNNNTQRSNRAKSMDSSDLSDGPITLQEYLEVKKALASSEAKVQQLMKVNNNLSEELRRLQKEVGSMEVVGIRADTPGLSVPSSVAPHSHPHRRDRQAFSMYEPGAAPGPTAHGPPALDSLAARLQPLNTHSVMTEHVVPPQVSKPEKHGSGTDSDYDNTHSYDLSLSSEGESEEGGGGETWEPDPTLPCTEDVILKTEQVTKNIQELLRAAQEFKHDSFVPCSEKIHSAVTEMASLFPKRPALDAVHCSLRLLASSASRLQVECRKAAPSEPGAPAVDYQLLTQQVIQCAYDIAKAAKQLVTITTREKKQ</sequence>
<dbReference type="GO" id="GO:0098793">
    <property type="term" value="C:presynapse"/>
    <property type="evidence" value="ECO:0007669"/>
    <property type="project" value="GOC"/>
</dbReference>
<evidence type="ECO:0000256" key="5">
    <source>
        <dbReference type="ARBA" id="ARBA00022833"/>
    </source>
</evidence>
<dbReference type="PROSITE" id="PS50088">
    <property type="entry name" value="ANK_REPEAT"/>
    <property type="match status" value="1"/>
</dbReference>
<feature type="compositionally biased region" description="Polar residues" evidence="11">
    <location>
        <begin position="368"/>
        <end position="380"/>
    </location>
</feature>
<keyword evidence="1" id="KW-0343">GTPase activation</keyword>
<dbReference type="Pfam" id="PF12205">
    <property type="entry name" value="GIT1_C"/>
    <property type="match status" value="1"/>
</dbReference>
<dbReference type="PROSITE" id="PS50297">
    <property type="entry name" value="ANK_REP_REGION"/>
    <property type="match status" value="1"/>
</dbReference>
<name>A0A8D2ZER8_SCOMX</name>
<dbReference type="GO" id="GO:0031267">
    <property type="term" value="F:small GTPase binding"/>
    <property type="evidence" value="ECO:0007669"/>
    <property type="project" value="TreeGrafter"/>
</dbReference>
<dbReference type="Gene3D" id="1.25.40.20">
    <property type="entry name" value="Ankyrin repeat-containing domain"/>
    <property type="match status" value="1"/>
</dbReference>
<dbReference type="InterPro" id="IPR037278">
    <property type="entry name" value="ARFGAP/RecO"/>
</dbReference>
<dbReference type="SMART" id="SM00555">
    <property type="entry name" value="GIT"/>
    <property type="match status" value="2"/>
</dbReference>
<dbReference type="GO" id="GO:0043005">
    <property type="term" value="C:neuron projection"/>
    <property type="evidence" value="ECO:0007669"/>
    <property type="project" value="TreeGrafter"/>
</dbReference>
<dbReference type="SUPFAM" id="SSF48403">
    <property type="entry name" value="Ankyrin repeat"/>
    <property type="match status" value="1"/>
</dbReference>
<reference evidence="13" key="2">
    <citation type="submission" date="2025-08" db="UniProtKB">
        <authorList>
            <consortium name="Ensembl"/>
        </authorList>
    </citation>
    <scope>IDENTIFICATION</scope>
</reference>
<dbReference type="SUPFAM" id="SSF57863">
    <property type="entry name" value="ArfGap/RecO-like zinc finger"/>
    <property type="match status" value="1"/>
</dbReference>
<evidence type="ECO:0000259" key="12">
    <source>
        <dbReference type="PROSITE" id="PS50115"/>
    </source>
</evidence>
<evidence type="ECO:0000313" key="14">
    <source>
        <dbReference type="Proteomes" id="UP000694558"/>
    </source>
</evidence>
<dbReference type="InterPro" id="IPR032352">
    <property type="entry name" value="GIT1/2_CC"/>
</dbReference>
<evidence type="ECO:0000313" key="13">
    <source>
        <dbReference type="Ensembl" id="ENSSMAP00000001044.2"/>
    </source>
</evidence>
<dbReference type="AlphaFoldDB" id="A0A8D2ZER8"/>
<reference evidence="13" key="1">
    <citation type="submission" date="2023-05" db="EMBL/GenBank/DDBJ databases">
        <title>High-quality long-read genome of Scophthalmus maximus.</title>
        <authorList>
            <person name="Lien S."/>
            <person name="Martinez P."/>
        </authorList>
    </citation>
    <scope>NUCLEOTIDE SEQUENCE [LARGE SCALE GENOMIC DNA]</scope>
</reference>
<dbReference type="GO" id="GO:0008277">
    <property type="term" value="P:regulation of G protein-coupled receptor signaling pathway"/>
    <property type="evidence" value="ECO:0007669"/>
    <property type="project" value="TreeGrafter"/>
</dbReference>
<feature type="region of interest" description="Disordered" evidence="11">
    <location>
        <begin position="332"/>
        <end position="392"/>
    </location>
</feature>
<dbReference type="Gene3D" id="1.10.220.150">
    <property type="entry name" value="Arf GTPase activating protein"/>
    <property type="match status" value="1"/>
</dbReference>
<dbReference type="GO" id="GO:0005096">
    <property type="term" value="F:GTPase activator activity"/>
    <property type="evidence" value="ECO:0007669"/>
    <property type="project" value="UniProtKB-KW"/>
</dbReference>
<dbReference type="PROSITE" id="PS50115">
    <property type="entry name" value="ARFGAP"/>
    <property type="match status" value="1"/>
</dbReference>
<dbReference type="InterPro" id="IPR038508">
    <property type="entry name" value="ArfGAP_dom_sf"/>
</dbReference>
<feature type="repeat" description="ANK" evidence="8">
    <location>
        <begin position="163"/>
        <end position="195"/>
    </location>
</feature>
<feature type="region of interest" description="Disordered" evidence="11">
    <location>
        <begin position="510"/>
        <end position="559"/>
    </location>
</feature>
<keyword evidence="7 10" id="KW-0175">Coiled coil</keyword>
<dbReference type="GO" id="GO:0005829">
    <property type="term" value="C:cytosol"/>
    <property type="evidence" value="ECO:0007669"/>
    <property type="project" value="TreeGrafter"/>
</dbReference>
<dbReference type="PANTHER" id="PTHR46097:SF1">
    <property type="entry name" value="ARF GTPASE-ACTIVATING PROTEIN GIT1"/>
    <property type="match status" value="1"/>
</dbReference>
<feature type="coiled-coil region" evidence="10">
    <location>
        <begin position="408"/>
        <end position="442"/>
    </location>
</feature>
<dbReference type="InterPro" id="IPR047161">
    <property type="entry name" value="GIT-like"/>
</dbReference>
<dbReference type="Pfam" id="PF16559">
    <property type="entry name" value="GIT_CC"/>
    <property type="match status" value="1"/>
</dbReference>
<evidence type="ECO:0000256" key="1">
    <source>
        <dbReference type="ARBA" id="ARBA00022468"/>
    </source>
</evidence>
<dbReference type="GO" id="GO:0032012">
    <property type="term" value="P:regulation of ARF protein signal transduction"/>
    <property type="evidence" value="ECO:0007669"/>
    <property type="project" value="InterPro"/>
</dbReference>
<feature type="domain" description="Arf-GAP" evidence="12">
    <location>
        <begin position="11"/>
        <end position="121"/>
    </location>
</feature>
<dbReference type="InterPro" id="IPR022018">
    <property type="entry name" value="GIT1_C"/>
</dbReference>
<dbReference type="Proteomes" id="UP000694558">
    <property type="component" value="Chromosome 3"/>
</dbReference>
<proteinExistence type="predicted"/>
<dbReference type="PRINTS" id="PR00405">
    <property type="entry name" value="REVINTRACTNG"/>
</dbReference>
<evidence type="ECO:0000256" key="9">
    <source>
        <dbReference type="PROSITE-ProRule" id="PRU00288"/>
    </source>
</evidence>
<dbReference type="GO" id="GO:0008270">
    <property type="term" value="F:zinc ion binding"/>
    <property type="evidence" value="ECO:0007669"/>
    <property type="project" value="UniProtKB-KW"/>
</dbReference>
<evidence type="ECO:0000256" key="6">
    <source>
        <dbReference type="ARBA" id="ARBA00023043"/>
    </source>
</evidence>
<evidence type="ECO:0000256" key="7">
    <source>
        <dbReference type="ARBA" id="ARBA00023054"/>
    </source>
</evidence>
<feature type="compositionally biased region" description="Acidic residues" evidence="11">
    <location>
        <begin position="348"/>
        <end position="367"/>
    </location>
</feature>
<keyword evidence="3" id="KW-0677">Repeat</keyword>
<evidence type="ECO:0000256" key="2">
    <source>
        <dbReference type="ARBA" id="ARBA00022723"/>
    </source>
</evidence>
<dbReference type="InterPro" id="IPR013724">
    <property type="entry name" value="GIT_SHD"/>
</dbReference>
<protein>
    <submittedName>
        <fullName evidence="13">GIT ArfGAP 1</fullName>
    </submittedName>
</protein>
<evidence type="ECO:0000256" key="8">
    <source>
        <dbReference type="PROSITE-ProRule" id="PRU00023"/>
    </source>
</evidence>
<evidence type="ECO:0000256" key="11">
    <source>
        <dbReference type="SAM" id="MobiDB-lite"/>
    </source>
</evidence>
<dbReference type="Gene3D" id="1.20.120.330">
    <property type="entry name" value="Nucleotidyltransferases domain 2"/>
    <property type="match status" value="1"/>
</dbReference>
<evidence type="ECO:0000256" key="4">
    <source>
        <dbReference type="ARBA" id="ARBA00022771"/>
    </source>
</evidence>
<evidence type="ECO:0000256" key="3">
    <source>
        <dbReference type="ARBA" id="ARBA00022737"/>
    </source>
</evidence>
<dbReference type="SMART" id="SM00248">
    <property type="entry name" value="ANK"/>
    <property type="match status" value="3"/>
</dbReference>
<accession>A0A8D2ZER8</accession>
<dbReference type="Pfam" id="PF12796">
    <property type="entry name" value="Ank_2"/>
    <property type="match status" value="1"/>
</dbReference>
<keyword evidence="5" id="KW-0862">Zinc</keyword>
<dbReference type="InterPro" id="IPR001164">
    <property type="entry name" value="ArfGAP_dom"/>
</dbReference>
<keyword evidence="6 8" id="KW-0040">ANK repeat</keyword>
<dbReference type="Pfam" id="PF01412">
    <property type="entry name" value="ArfGap"/>
    <property type="match status" value="1"/>
</dbReference>
<dbReference type="Ensembl" id="ENSSMAT00000001067.2">
    <property type="protein sequence ID" value="ENSSMAP00000001044.2"/>
    <property type="gene ID" value="ENSSMAG00000000638.2"/>
</dbReference>
<dbReference type="PANTHER" id="PTHR46097">
    <property type="entry name" value="G PROTEIN-COUPLED RECEPTOR KINASE INTERACTING ARFGAP"/>
    <property type="match status" value="1"/>
</dbReference>
<dbReference type="InterPro" id="IPR036770">
    <property type="entry name" value="Ankyrin_rpt-contain_sf"/>
</dbReference>
<organism evidence="13 14">
    <name type="scientific">Scophthalmus maximus</name>
    <name type="common">Turbot</name>
    <name type="synonym">Psetta maxima</name>
    <dbReference type="NCBI Taxonomy" id="52904"/>
    <lineage>
        <taxon>Eukaryota</taxon>
        <taxon>Metazoa</taxon>
        <taxon>Chordata</taxon>
        <taxon>Craniata</taxon>
        <taxon>Vertebrata</taxon>
        <taxon>Euteleostomi</taxon>
        <taxon>Actinopterygii</taxon>
        <taxon>Neopterygii</taxon>
        <taxon>Teleostei</taxon>
        <taxon>Neoteleostei</taxon>
        <taxon>Acanthomorphata</taxon>
        <taxon>Carangaria</taxon>
        <taxon>Pleuronectiformes</taxon>
        <taxon>Pleuronectoidei</taxon>
        <taxon>Scophthalmidae</taxon>
        <taxon>Scophthalmus</taxon>
    </lineage>
</organism>
<dbReference type="GeneTree" id="ENSGT00940000159604"/>
<dbReference type="InterPro" id="IPR002110">
    <property type="entry name" value="Ankyrin_rpt"/>
</dbReference>
<evidence type="ECO:0000256" key="10">
    <source>
        <dbReference type="SAM" id="Coils"/>
    </source>
</evidence>
<dbReference type="Gene3D" id="1.20.5.170">
    <property type="match status" value="1"/>
</dbReference>
<dbReference type="FunFam" id="1.10.220.150:FF:000003">
    <property type="entry name" value="ARF GTPase-activating protein GIT2 isoform 1"/>
    <property type="match status" value="1"/>
</dbReference>
<dbReference type="GO" id="GO:0007420">
    <property type="term" value="P:brain development"/>
    <property type="evidence" value="ECO:0007669"/>
    <property type="project" value="InterPro"/>
</dbReference>
<dbReference type="Pfam" id="PF08518">
    <property type="entry name" value="GIT_SHD"/>
    <property type="match status" value="2"/>
</dbReference>
<keyword evidence="4 9" id="KW-0863">Zinc-finger</keyword>
<dbReference type="SMART" id="SM00105">
    <property type="entry name" value="ArfGap"/>
    <property type="match status" value="1"/>
</dbReference>
<gene>
    <name evidence="13" type="primary">GIT1</name>
</gene>
<dbReference type="GO" id="GO:0098794">
    <property type="term" value="C:postsynapse"/>
    <property type="evidence" value="ECO:0007669"/>
    <property type="project" value="TreeGrafter"/>
</dbReference>
<keyword evidence="2" id="KW-0479">Metal-binding</keyword>